<keyword evidence="3" id="KW-1003">Cell membrane</keyword>
<organism evidence="11 12">
    <name type="scientific">Psychroflexus planctonicus</name>
    <dbReference type="NCBI Taxonomy" id="1526575"/>
    <lineage>
        <taxon>Bacteria</taxon>
        <taxon>Pseudomonadati</taxon>
        <taxon>Bacteroidota</taxon>
        <taxon>Flavobacteriia</taxon>
        <taxon>Flavobacteriales</taxon>
        <taxon>Flavobacteriaceae</taxon>
        <taxon>Psychroflexus</taxon>
    </lineage>
</organism>
<reference evidence="12" key="1">
    <citation type="journal article" date="2019" name="Int. J. Syst. Evol. Microbiol.">
        <title>The Global Catalogue of Microorganisms (GCM) 10K type strain sequencing project: providing services to taxonomists for standard genome sequencing and annotation.</title>
        <authorList>
            <consortium name="The Broad Institute Genomics Platform"/>
            <consortium name="The Broad Institute Genome Sequencing Center for Infectious Disease"/>
            <person name="Wu L."/>
            <person name="Ma J."/>
        </authorList>
    </citation>
    <scope>NUCLEOTIDE SEQUENCE [LARGE SCALE GENOMIC DNA]</scope>
    <source>
        <strain evidence="12">CGMCC 1.12931</strain>
    </source>
</reference>
<dbReference type="SUPFAM" id="SSF52540">
    <property type="entry name" value="P-loop containing nucleoside triphosphate hydrolases"/>
    <property type="match status" value="1"/>
</dbReference>
<dbReference type="InterPro" id="IPR027417">
    <property type="entry name" value="P-loop_NTPase"/>
</dbReference>
<evidence type="ECO:0000256" key="3">
    <source>
        <dbReference type="ARBA" id="ARBA00022475"/>
    </source>
</evidence>
<evidence type="ECO:0000256" key="4">
    <source>
        <dbReference type="ARBA" id="ARBA00022496"/>
    </source>
</evidence>
<evidence type="ECO:0000256" key="6">
    <source>
        <dbReference type="ARBA" id="ARBA00022840"/>
    </source>
</evidence>
<dbReference type="PANTHER" id="PTHR42771:SF3">
    <property type="entry name" value="PETROBACTIN IMPORT ATP-BINDING PROTEIN YCLP"/>
    <property type="match status" value="1"/>
</dbReference>
<dbReference type="RefSeq" id="WP_188459437.1">
    <property type="nucleotide sequence ID" value="NZ_BMGM01000012.1"/>
</dbReference>
<keyword evidence="4" id="KW-0410">Iron transport</keyword>
<evidence type="ECO:0000313" key="11">
    <source>
        <dbReference type="EMBL" id="GGE43626.1"/>
    </source>
</evidence>
<evidence type="ECO:0000259" key="10">
    <source>
        <dbReference type="PROSITE" id="PS50893"/>
    </source>
</evidence>
<evidence type="ECO:0000256" key="5">
    <source>
        <dbReference type="ARBA" id="ARBA00022741"/>
    </source>
</evidence>
<keyword evidence="2" id="KW-0813">Transport</keyword>
<comment type="caution">
    <text evidence="11">The sequence shown here is derived from an EMBL/GenBank/DDBJ whole genome shotgun (WGS) entry which is preliminary data.</text>
</comment>
<evidence type="ECO:0000256" key="7">
    <source>
        <dbReference type="ARBA" id="ARBA00023004"/>
    </source>
</evidence>
<dbReference type="PANTHER" id="PTHR42771">
    <property type="entry name" value="IRON(3+)-HYDROXAMATE IMPORT ATP-BINDING PROTEIN FHUC"/>
    <property type="match status" value="1"/>
</dbReference>
<keyword evidence="5" id="KW-0547">Nucleotide-binding</keyword>
<proteinExistence type="predicted"/>
<dbReference type="SMART" id="SM00382">
    <property type="entry name" value="AAA"/>
    <property type="match status" value="1"/>
</dbReference>
<protein>
    <submittedName>
        <fullName evidence="11">ABC transporter ATP-binding protein</fullName>
    </submittedName>
</protein>
<feature type="domain" description="ABC transporter" evidence="10">
    <location>
        <begin position="1"/>
        <end position="244"/>
    </location>
</feature>
<dbReference type="Pfam" id="PF00005">
    <property type="entry name" value="ABC_tran"/>
    <property type="match status" value="1"/>
</dbReference>
<evidence type="ECO:0000256" key="8">
    <source>
        <dbReference type="ARBA" id="ARBA00023065"/>
    </source>
</evidence>
<keyword evidence="9" id="KW-0472">Membrane</keyword>
<dbReference type="InterPro" id="IPR051535">
    <property type="entry name" value="Siderophore_ABC-ATPase"/>
</dbReference>
<gene>
    <name evidence="11" type="ORF">GCM10010832_24500</name>
</gene>
<dbReference type="GO" id="GO:0005524">
    <property type="term" value="F:ATP binding"/>
    <property type="evidence" value="ECO:0007669"/>
    <property type="project" value="UniProtKB-KW"/>
</dbReference>
<evidence type="ECO:0000256" key="2">
    <source>
        <dbReference type="ARBA" id="ARBA00022448"/>
    </source>
</evidence>
<dbReference type="EMBL" id="BMGM01000012">
    <property type="protein sequence ID" value="GGE43626.1"/>
    <property type="molecule type" value="Genomic_DNA"/>
</dbReference>
<comment type="subcellular location">
    <subcellularLocation>
        <location evidence="1">Cell membrane</location>
        <topology evidence="1">Peripheral membrane protein</topology>
    </subcellularLocation>
</comment>
<keyword evidence="12" id="KW-1185">Reference proteome</keyword>
<dbReference type="Gene3D" id="3.40.50.300">
    <property type="entry name" value="P-loop containing nucleotide triphosphate hydrolases"/>
    <property type="match status" value="1"/>
</dbReference>
<evidence type="ECO:0000313" key="12">
    <source>
        <dbReference type="Proteomes" id="UP000599179"/>
    </source>
</evidence>
<accession>A0ABQ1SM26</accession>
<keyword evidence="7" id="KW-0408">Iron</keyword>
<dbReference type="CDD" id="cd03214">
    <property type="entry name" value="ABC_Iron-Siderophores_B12_Hemin"/>
    <property type="match status" value="1"/>
</dbReference>
<evidence type="ECO:0000256" key="1">
    <source>
        <dbReference type="ARBA" id="ARBA00004202"/>
    </source>
</evidence>
<dbReference type="Proteomes" id="UP000599179">
    <property type="component" value="Unassembled WGS sequence"/>
</dbReference>
<keyword evidence="8" id="KW-0406">Ion transport</keyword>
<sequence length="264" mass="29326">METNNIIETNLLSIGYQHTNTVAEAISIQIKKAKLVAIIGVNGSGKSTLLKTLSGIQPALSGNFFLNGKAFQNYNNQSLASLISLVLTQQNFSKNLSVLEFISLGRHPYTNWLGITSRADKKIIARAIQQVGIENLKGKKCDELSDGQLQKVMIARALAQNTPVILMDEPTSHLDMYHKAQVLHLLKNITQETQKSIVFATHEINLALQLCDQIILIHQGKVVQGSPSELIQQKVLLDLFPKDLIVFDEISKSFRMSNKKKHSD</sequence>
<dbReference type="InterPro" id="IPR003439">
    <property type="entry name" value="ABC_transporter-like_ATP-bd"/>
</dbReference>
<evidence type="ECO:0000256" key="9">
    <source>
        <dbReference type="ARBA" id="ARBA00023136"/>
    </source>
</evidence>
<dbReference type="PROSITE" id="PS50893">
    <property type="entry name" value="ABC_TRANSPORTER_2"/>
    <property type="match status" value="1"/>
</dbReference>
<keyword evidence="6 11" id="KW-0067">ATP-binding</keyword>
<dbReference type="InterPro" id="IPR003593">
    <property type="entry name" value="AAA+_ATPase"/>
</dbReference>
<name>A0ABQ1SM26_9FLAO</name>